<evidence type="ECO:0000256" key="11">
    <source>
        <dbReference type="ARBA" id="ARBA00023310"/>
    </source>
</evidence>
<dbReference type="Proteomes" id="UP000681722">
    <property type="component" value="Unassembled WGS sequence"/>
</dbReference>
<dbReference type="EMBL" id="CAJNOQ010038149">
    <property type="protein sequence ID" value="CAF1611471.1"/>
    <property type="molecule type" value="Genomic_DNA"/>
</dbReference>
<dbReference type="OrthoDB" id="270171at2759"/>
<dbReference type="InterPro" id="IPR020546">
    <property type="entry name" value="ATP_synth_F1_dsu/esu_N"/>
</dbReference>
<keyword evidence="5" id="KW-0999">Mitochondrion inner membrane</keyword>
<evidence type="ECO:0000256" key="6">
    <source>
        <dbReference type="ARBA" id="ARBA00022946"/>
    </source>
</evidence>
<dbReference type="EMBL" id="CAJOBC010104910">
    <property type="protein sequence ID" value="CAF4494510.1"/>
    <property type="molecule type" value="Genomic_DNA"/>
</dbReference>
<dbReference type="FunFam" id="2.60.15.10:FF:000004">
    <property type="entry name" value="ATP synthase subunit delta, mitochondrial"/>
    <property type="match status" value="1"/>
</dbReference>
<evidence type="ECO:0000313" key="18">
    <source>
        <dbReference type="Proteomes" id="UP000663829"/>
    </source>
</evidence>
<dbReference type="SUPFAM" id="SSF51344">
    <property type="entry name" value="Epsilon subunit of F1F0-ATP synthase N-terminal domain"/>
    <property type="match status" value="1"/>
</dbReference>
<dbReference type="GO" id="GO:0005743">
    <property type="term" value="C:mitochondrial inner membrane"/>
    <property type="evidence" value="ECO:0007669"/>
    <property type="project" value="UniProtKB-SubCell"/>
</dbReference>
<dbReference type="InterPro" id="IPR036794">
    <property type="entry name" value="ATP_F1_dsu/esu_C_sf"/>
</dbReference>
<feature type="coiled-coil region" evidence="13">
    <location>
        <begin position="120"/>
        <end position="156"/>
    </location>
</feature>
<feature type="compositionally biased region" description="Polar residues" evidence="14">
    <location>
        <begin position="1"/>
        <end position="13"/>
    </location>
</feature>
<evidence type="ECO:0000256" key="2">
    <source>
        <dbReference type="ARBA" id="ARBA00005712"/>
    </source>
</evidence>
<dbReference type="SUPFAM" id="SSF46604">
    <property type="entry name" value="Epsilon subunit of F1F0-ATP synthase C-terminal domain"/>
    <property type="match status" value="1"/>
</dbReference>
<keyword evidence="10" id="KW-0139">CF(1)</keyword>
<dbReference type="PANTHER" id="PTHR13822:SF7">
    <property type="entry name" value="ATP SYNTHASE SUBUNIT DELTA, MITOCHONDRIAL"/>
    <property type="match status" value="1"/>
</dbReference>
<accession>A0A816BKT6</accession>
<dbReference type="GO" id="GO:0045259">
    <property type="term" value="C:proton-transporting ATP synthase complex"/>
    <property type="evidence" value="ECO:0007669"/>
    <property type="project" value="UniProtKB-KW"/>
</dbReference>
<evidence type="ECO:0000256" key="8">
    <source>
        <dbReference type="ARBA" id="ARBA00023128"/>
    </source>
</evidence>
<keyword evidence="6" id="KW-0809">Transit peptide</keyword>
<feature type="domain" description="ATP synthase F1 complex delta/epsilon subunit N-terminal" evidence="15">
    <location>
        <begin position="34"/>
        <end position="112"/>
    </location>
</feature>
<evidence type="ECO:0000256" key="5">
    <source>
        <dbReference type="ARBA" id="ARBA00022792"/>
    </source>
</evidence>
<sequence length="161" mass="17107">RIVAMNSMSVRNQTTTTAPATSAAGSGADMIFTFAAPSEVFYNQSKNVKQIDVPSMSGNMGILAHHVPILGVLKPGVVAVIENDGTTKRYFVSSGSIAVHQDSSVQLLAEEAILVENLDTKAAQDTLSDSQRKLQSAKDEREKAEAQIEIECAEAAIKASQ</sequence>
<keyword evidence="18" id="KW-1185">Reference proteome</keyword>
<dbReference type="InterPro" id="IPR001469">
    <property type="entry name" value="ATP_synth_F1_dsu/esu"/>
</dbReference>
<evidence type="ECO:0000256" key="12">
    <source>
        <dbReference type="ARBA" id="ARBA00031669"/>
    </source>
</evidence>
<comment type="caution">
    <text evidence="16">The sequence shown here is derived from an EMBL/GenBank/DDBJ whole genome shotgun (WGS) entry which is preliminary data.</text>
</comment>
<evidence type="ECO:0000256" key="7">
    <source>
        <dbReference type="ARBA" id="ARBA00023065"/>
    </source>
</evidence>
<dbReference type="Proteomes" id="UP000663829">
    <property type="component" value="Unassembled WGS sequence"/>
</dbReference>
<evidence type="ECO:0000256" key="1">
    <source>
        <dbReference type="ARBA" id="ARBA00004273"/>
    </source>
</evidence>
<name>A0A816BKT6_9BILA</name>
<gene>
    <name evidence="16" type="ORF">GPM918_LOCUS43105</name>
    <name evidence="17" type="ORF">SRO942_LOCUS44508</name>
</gene>
<keyword evidence="3" id="KW-0813">Transport</keyword>
<keyword evidence="4" id="KW-0375">Hydrogen ion transport</keyword>
<organism evidence="16 18">
    <name type="scientific">Didymodactylos carnosus</name>
    <dbReference type="NCBI Taxonomy" id="1234261"/>
    <lineage>
        <taxon>Eukaryota</taxon>
        <taxon>Metazoa</taxon>
        <taxon>Spiralia</taxon>
        <taxon>Gnathifera</taxon>
        <taxon>Rotifera</taxon>
        <taxon>Eurotatoria</taxon>
        <taxon>Bdelloidea</taxon>
        <taxon>Philodinida</taxon>
        <taxon>Philodinidae</taxon>
        <taxon>Didymodactylos</taxon>
    </lineage>
</organism>
<dbReference type="CDD" id="cd12152">
    <property type="entry name" value="F1-ATPase_delta"/>
    <property type="match status" value="1"/>
</dbReference>
<dbReference type="Gene3D" id="1.20.5.440">
    <property type="entry name" value="ATP synthase delta/epsilon subunit, C-terminal domain"/>
    <property type="match status" value="1"/>
</dbReference>
<dbReference type="Pfam" id="PF02823">
    <property type="entry name" value="ATP-synt_DE_N"/>
    <property type="match status" value="1"/>
</dbReference>
<comment type="subcellular location">
    <subcellularLocation>
        <location evidence="1">Mitochondrion inner membrane</location>
    </subcellularLocation>
</comment>
<evidence type="ECO:0000256" key="10">
    <source>
        <dbReference type="ARBA" id="ARBA00023196"/>
    </source>
</evidence>
<evidence type="ECO:0000313" key="17">
    <source>
        <dbReference type="EMBL" id="CAF4494510.1"/>
    </source>
</evidence>
<dbReference type="PANTHER" id="PTHR13822">
    <property type="entry name" value="ATP SYNTHASE DELTA/EPSILON CHAIN"/>
    <property type="match status" value="1"/>
</dbReference>
<evidence type="ECO:0000256" key="9">
    <source>
        <dbReference type="ARBA" id="ARBA00023136"/>
    </source>
</evidence>
<evidence type="ECO:0000259" key="15">
    <source>
        <dbReference type="Pfam" id="PF02823"/>
    </source>
</evidence>
<evidence type="ECO:0000256" key="3">
    <source>
        <dbReference type="ARBA" id="ARBA00022448"/>
    </source>
</evidence>
<feature type="region of interest" description="Disordered" evidence="14">
    <location>
        <begin position="1"/>
        <end position="22"/>
    </location>
</feature>
<evidence type="ECO:0000256" key="4">
    <source>
        <dbReference type="ARBA" id="ARBA00022781"/>
    </source>
</evidence>
<protein>
    <recommendedName>
        <fullName evidence="12">F-ATPase delta subunit</fullName>
    </recommendedName>
</protein>
<comment type="similarity">
    <text evidence="2">Belongs to the ATPase epsilon chain family.</text>
</comment>
<keyword evidence="13" id="KW-0175">Coiled coil</keyword>
<dbReference type="Gene3D" id="2.60.15.10">
    <property type="entry name" value="F0F1 ATP synthase delta/epsilon subunit, N-terminal"/>
    <property type="match status" value="1"/>
</dbReference>
<evidence type="ECO:0000256" key="14">
    <source>
        <dbReference type="SAM" id="MobiDB-lite"/>
    </source>
</evidence>
<proteinExistence type="inferred from homology"/>
<dbReference type="InterPro" id="IPR036771">
    <property type="entry name" value="ATPsynth_dsu/esu_N"/>
</dbReference>
<evidence type="ECO:0000256" key="13">
    <source>
        <dbReference type="SAM" id="Coils"/>
    </source>
</evidence>
<dbReference type="NCBIfam" id="TIGR01216">
    <property type="entry name" value="ATP_synt_epsi"/>
    <property type="match status" value="1"/>
</dbReference>
<keyword evidence="11" id="KW-0066">ATP synthesis</keyword>
<feature type="non-terminal residue" evidence="16">
    <location>
        <position position="1"/>
    </location>
</feature>
<feature type="non-terminal residue" evidence="16">
    <location>
        <position position="161"/>
    </location>
</feature>
<keyword evidence="8" id="KW-0496">Mitochondrion</keyword>
<dbReference type="GO" id="GO:0046933">
    <property type="term" value="F:proton-transporting ATP synthase activity, rotational mechanism"/>
    <property type="evidence" value="ECO:0007669"/>
    <property type="project" value="InterPro"/>
</dbReference>
<dbReference type="HAMAP" id="MF_00530">
    <property type="entry name" value="ATP_synth_epsil_bac"/>
    <property type="match status" value="1"/>
</dbReference>
<keyword evidence="9" id="KW-0472">Membrane</keyword>
<keyword evidence="7" id="KW-0406">Ion transport</keyword>
<reference evidence="16" key="1">
    <citation type="submission" date="2021-02" db="EMBL/GenBank/DDBJ databases">
        <authorList>
            <person name="Nowell W R."/>
        </authorList>
    </citation>
    <scope>NUCLEOTIDE SEQUENCE</scope>
</reference>
<dbReference type="AlphaFoldDB" id="A0A816BKT6"/>
<evidence type="ECO:0000313" key="16">
    <source>
        <dbReference type="EMBL" id="CAF1611471.1"/>
    </source>
</evidence>